<evidence type="ECO:0000313" key="3">
    <source>
        <dbReference type="Proteomes" id="UP000266673"/>
    </source>
</evidence>
<keyword evidence="1" id="KW-0472">Membrane</keyword>
<sequence length="100" mass="11868">MKLVNVLAILVLIVQLTIIVPSWAFERRVLPRSPYADAIKRQNFKKRQDGWIERRKYKSYLLIKNTIRIILLNKTSQLFMCKLNCQMVVVNNKFIDGLEF</sequence>
<protein>
    <submittedName>
        <fullName evidence="2">Uncharacterized protein</fullName>
    </submittedName>
</protein>
<keyword evidence="3" id="KW-1185">Reference proteome</keyword>
<keyword evidence="1" id="KW-0812">Transmembrane</keyword>
<gene>
    <name evidence="2" type="ORF">C2G38_2042184</name>
</gene>
<dbReference type="EMBL" id="QKWP01001070">
    <property type="protein sequence ID" value="RIB12021.1"/>
    <property type="molecule type" value="Genomic_DNA"/>
</dbReference>
<proteinExistence type="predicted"/>
<dbReference type="Proteomes" id="UP000266673">
    <property type="component" value="Unassembled WGS sequence"/>
</dbReference>
<dbReference type="AlphaFoldDB" id="A0A397UR01"/>
<keyword evidence="1" id="KW-1133">Transmembrane helix</keyword>
<comment type="caution">
    <text evidence="2">The sequence shown here is derived from an EMBL/GenBank/DDBJ whole genome shotgun (WGS) entry which is preliminary data.</text>
</comment>
<organism evidence="2 3">
    <name type="scientific">Gigaspora rosea</name>
    <dbReference type="NCBI Taxonomy" id="44941"/>
    <lineage>
        <taxon>Eukaryota</taxon>
        <taxon>Fungi</taxon>
        <taxon>Fungi incertae sedis</taxon>
        <taxon>Mucoromycota</taxon>
        <taxon>Glomeromycotina</taxon>
        <taxon>Glomeromycetes</taxon>
        <taxon>Diversisporales</taxon>
        <taxon>Gigasporaceae</taxon>
        <taxon>Gigaspora</taxon>
    </lineage>
</organism>
<evidence type="ECO:0000256" key="1">
    <source>
        <dbReference type="SAM" id="Phobius"/>
    </source>
</evidence>
<evidence type="ECO:0000313" key="2">
    <source>
        <dbReference type="EMBL" id="RIB12021.1"/>
    </source>
</evidence>
<feature type="transmembrane region" description="Helical" evidence="1">
    <location>
        <begin position="6"/>
        <end position="25"/>
    </location>
</feature>
<accession>A0A397UR01</accession>
<reference evidence="2 3" key="1">
    <citation type="submission" date="2018-06" db="EMBL/GenBank/DDBJ databases">
        <title>Comparative genomics reveals the genomic features of Rhizophagus irregularis, R. cerebriforme, R. diaphanum and Gigaspora rosea, and their symbiotic lifestyle signature.</title>
        <authorList>
            <person name="Morin E."/>
            <person name="San Clemente H."/>
            <person name="Chen E.C.H."/>
            <person name="De La Providencia I."/>
            <person name="Hainaut M."/>
            <person name="Kuo A."/>
            <person name="Kohler A."/>
            <person name="Murat C."/>
            <person name="Tang N."/>
            <person name="Roy S."/>
            <person name="Loubradou J."/>
            <person name="Henrissat B."/>
            <person name="Grigoriev I.V."/>
            <person name="Corradi N."/>
            <person name="Roux C."/>
            <person name="Martin F.M."/>
        </authorList>
    </citation>
    <scope>NUCLEOTIDE SEQUENCE [LARGE SCALE GENOMIC DNA]</scope>
    <source>
        <strain evidence="2 3">DAOM 194757</strain>
    </source>
</reference>
<name>A0A397UR01_9GLOM</name>